<proteinExistence type="predicted"/>
<dbReference type="Proteomes" id="UP000023758">
    <property type="component" value="Unassembled WGS sequence"/>
</dbReference>
<dbReference type="HOGENOM" id="CLU_1442038_0_0_1"/>
<sequence>MLHSEDTSELRCAEWLHDICASDAAIKAFLLILGPLSLRSKRTKNCLALEQPPVNDTSHYKSSSLLLSSPDNLKDMISIPVFSTSIYGVTGRLRGLSFYEDKGHRDNTSLYITLVMTRESSTFSSKNRTMSSISSGILCQCPTRDTIFHVTFILSYSDSKLDVPFSVVDKDLRIRSAMAEKDWNFEMV</sequence>
<accession>A0A022WET9</accession>
<protein>
    <submittedName>
        <fullName evidence="1">Uncharacterized protein</fullName>
    </submittedName>
</protein>
<name>A0A022WET9_TRIRU</name>
<evidence type="ECO:0000313" key="1">
    <source>
        <dbReference type="EMBL" id="EZF56583.1"/>
    </source>
</evidence>
<dbReference type="AlphaFoldDB" id="A0A022WET9"/>
<organism evidence="1">
    <name type="scientific">Trichophyton rubrum CBS 288.86</name>
    <dbReference type="NCBI Taxonomy" id="1215330"/>
    <lineage>
        <taxon>Eukaryota</taxon>
        <taxon>Fungi</taxon>
        <taxon>Dikarya</taxon>
        <taxon>Ascomycota</taxon>
        <taxon>Pezizomycotina</taxon>
        <taxon>Eurotiomycetes</taxon>
        <taxon>Eurotiomycetidae</taxon>
        <taxon>Onygenales</taxon>
        <taxon>Arthrodermataceae</taxon>
        <taxon>Trichophyton</taxon>
    </lineage>
</organism>
<dbReference type="EMBL" id="KK207717">
    <property type="protein sequence ID" value="EZF56583.1"/>
    <property type="molecule type" value="Genomic_DNA"/>
</dbReference>
<gene>
    <name evidence="1" type="ORF">H103_01084</name>
</gene>
<reference evidence="1" key="1">
    <citation type="submission" date="2014-02" db="EMBL/GenBank/DDBJ databases">
        <title>The Genome Sequence of Trichophyton rubrum (morphotype fischeri) CBS 288.86.</title>
        <authorList>
            <consortium name="The Broad Institute Genomics Platform"/>
            <person name="Cuomo C.A."/>
            <person name="White T.C."/>
            <person name="Graser Y."/>
            <person name="Martinez-Rossi N."/>
            <person name="Heitman J."/>
            <person name="Young S.K."/>
            <person name="Zeng Q."/>
            <person name="Gargeya S."/>
            <person name="Abouelleil A."/>
            <person name="Alvarado L."/>
            <person name="Chapman S.B."/>
            <person name="Gainer-Dewar J."/>
            <person name="Goldberg J."/>
            <person name="Griggs A."/>
            <person name="Gujja S."/>
            <person name="Hansen M."/>
            <person name="Howarth C."/>
            <person name="Imamovic A."/>
            <person name="Larimer J."/>
            <person name="Martinez D."/>
            <person name="Murphy C."/>
            <person name="Pearson M.D."/>
            <person name="Persinoti G."/>
            <person name="Poon T."/>
            <person name="Priest M."/>
            <person name="Roberts A.D."/>
            <person name="Saif S."/>
            <person name="Shea T.D."/>
            <person name="Sykes S.N."/>
            <person name="Wortman J."/>
            <person name="Nusbaum C."/>
            <person name="Birren B."/>
        </authorList>
    </citation>
    <scope>NUCLEOTIDE SEQUENCE [LARGE SCALE GENOMIC DNA]</scope>
    <source>
        <strain evidence="1">CBS 288.86</strain>
    </source>
</reference>